<dbReference type="PROSITE" id="PS50893">
    <property type="entry name" value="ABC_TRANSPORTER_2"/>
    <property type="match status" value="1"/>
</dbReference>
<dbReference type="Gene3D" id="3.40.50.300">
    <property type="entry name" value="P-loop containing nucleotide triphosphate hydrolases"/>
    <property type="match status" value="1"/>
</dbReference>
<dbReference type="GeneID" id="97114398"/>
<dbReference type="InterPro" id="IPR027417">
    <property type="entry name" value="P-loop_NTPase"/>
</dbReference>
<evidence type="ECO:0000256" key="2">
    <source>
        <dbReference type="ARBA" id="ARBA00022448"/>
    </source>
</evidence>
<sequence>MNYIIETQNLTKCYGEHAAVRDVTLPVPQGAIYGLLGRNGAGKTTVMKMLLGLARPTSGSILLFGLPMKGFPRDIYNRIGSSIEAPGFYPQMTAKENLTIFSRLTRKPDPSQIEQSLDTVDLSSDSQKTFSQYSLGMKQRLALANALLKSPRLLILDEPANGLDLFFRISPPFAPANPGQFSELLPIRRAALIAAGTGYNIQNPGGAGLQLTQRKRFLPCLFRMLHRLYNIVHILLAARHLQVIPCFYAQRGGRNGILMHSRAKHKGRIL</sequence>
<proteinExistence type="inferred from homology"/>
<dbReference type="PANTHER" id="PTHR43335">
    <property type="entry name" value="ABC TRANSPORTER, ATP-BINDING PROTEIN"/>
    <property type="match status" value="1"/>
</dbReference>
<name>A0A6N7WF93_9FIRM</name>
<evidence type="ECO:0000256" key="1">
    <source>
        <dbReference type="ARBA" id="ARBA00005417"/>
    </source>
</evidence>
<dbReference type="InterPro" id="IPR003593">
    <property type="entry name" value="AAA+_ATPase"/>
</dbReference>
<evidence type="ECO:0000313" key="7">
    <source>
        <dbReference type="Proteomes" id="UP000436047"/>
    </source>
</evidence>
<feature type="domain" description="ABC transporter" evidence="5">
    <location>
        <begin position="5"/>
        <end position="229"/>
    </location>
</feature>
<dbReference type="GO" id="GO:0016887">
    <property type="term" value="F:ATP hydrolysis activity"/>
    <property type="evidence" value="ECO:0007669"/>
    <property type="project" value="InterPro"/>
</dbReference>
<gene>
    <name evidence="6" type="ORF">FYJ45_07565</name>
</gene>
<comment type="similarity">
    <text evidence="1">Belongs to the ABC transporter superfamily.</text>
</comment>
<evidence type="ECO:0000256" key="4">
    <source>
        <dbReference type="ARBA" id="ARBA00022840"/>
    </source>
</evidence>
<dbReference type="InterPro" id="IPR017871">
    <property type="entry name" value="ABC_transporter-like_CS"/>
</dbReference>
<dbReference type="SUPFAM" id="SSF52540">
    <property type="entry name" value="P-loop containing nucleoside triphosphate hydrolases"/>
    <property type="match status" value="1"/>
</dbReference>
<dbReference type="InterPro" id="IPR003439">
    <property type="entry name" value="ABC_transporter-like_ATP-bd"/>
</dbReference>
<dbReference type="Proteomes" id="UP000436047">
    <property type="component" value="Unassembled WGS sequence"/>
</dbReference>
<dbReference type="GO" id="GO:0005524">
    <property type="term" value="F:ATP binding"/>
    <property type="evidence" value="ECO:0007669"/>
    <property type="project" value="UniProtKB-KW"/>
</dbReference>
<comment type="caution">
    <text evidence="6">The sequence shown here is derived from an EMBL/GenBank/DDBJ whole genome shotgun (WGS) entry which is preliminary data.</text>
</comment>
<dbReference type="Pfam" id="PF00005">
    <property type="entry name" value="ABC_tran"/>
    <property type="match status" value="1"/>
</dbReference>
<dbReference type="RefSeq" id="WP_154464117.1">
    <property type="nucleotide sequence ID" value="NZ_JAXDZL010000154.1"/>
</dbReference>
<evidence type="ECO:0000259" key="5">
    <source>
        <dbReference type="PROSITE" id="PS50893"/>
    </source>
</evidence>
<dbReference type="PANTHER" id="PTHR43335:SF4">
    <property type="entry name" value="ABC TRANSPORTER, ATP-BINDING PROTEIN"/>
    <property type="match status" value="1"/>
</dbReference>
<dbReference type="PROSITE" id="PS00211">
    <property type="entry name" value="ABC_TRANSPORTER_1"/>
    <property type="match status" value="1"/>
</dbReference>
<accession>A0A6N7WF93</accession>
<dbReference type="AlphaFoldDB" id="A0A6N7WF93"/>
<evidence type="ECO:0000313" key="6">
    <source>
        <dbReference type="EMBL" id="MSS88158.1"/>
    </source>
</evidence>
<protein>
    <submittedName>
        <fullName evidence="6">ATP-binding cassette domain-containing protein</fullName>
    </submittedName>
</protein>
<reference evidence="6 7" key="1">
    <citation type="submission" date="2019-08" db="EMBL/GenBank/DDBJ databases">
        <title>In-depth cultivation of the pig gut microbiome towards novel bacterial diversity and tailored functional studies.</title>
        <authorList>
            <person name="Wylensek D."/>
            <person name="Hitch T.C.A."/>
            <person name="Clavel T."/>
        </authorList>
    </citation>
    <scope>NUCLEOTIDE SEQUENCE [LARGE SCALE GENOMIC DNA]</scope>
    <source>
        <strain evidence="6 7">WCA-389-WT-23B</strain>
    </source>
</reference>
<keyword evidence="4 6" id="KW-0067">ATP-binding</keyword>
<keyword evidence="2" id="KW-0813">Transport</keyword>
<keyword evidence="7" id="KW-1185">Reference proteome</keyword>
<dbReference type="EMBL" id="VUMI01000009">
    <property type="protein sequence ID" value="MSS88158.1"/>
    <property type="molecule type" value="Genomic_DNA"/>
</dbReference>
<organism evidence="6 7">
    <name type="scientific">Eisenbergiella porci</name>
    <dbReference type="NCBI Taxonomy" id="2652274"/>
    <lineage>
        <taxon>Bacteria</taxon>
        <taxon>Bacillati</taxon>
        <taxon>Bacillota</taxon>
        <taxon>Clostridia</taxon>
        <taxon>Lachnospirales</taxon>
        <taxon>Lachnospiraceae</taxon>
        <taxon>Eisenbergiella</taxon>
    </lineage>
</organism>
<dbReference type="SMART" id="SM00382">
    <property type="entry name" value="AAA"/>
    <property type="match status" value="1"/>
</dbReference>
<evidence type="ECO:0000256" key="3">
    <source>
        <dbReference type="ARBA" id="ARBA00022741"/>
    </source>
</evidence>
<keyword evidence="3" id="KW-0547">Nucleotide-binding</keyword>